<organism evidence="1">
    <name type="scientific">marine sediment metagenome</name>
    <dbReference type="NCBI Taxonomy" id="412755"/>
    <lineage>
        <taxon>unclassified sequences</taxon>
        <taxon>metagenomes</taxon>
        <taxon>ecological metagenomes</taxon>
    </lineage>
</organism>
<reference evidence="1" key="1">
    <citation type="journal article" date="2015" name="Nature">
        <title>Complex archaea that bridge the gap between prokaryotes and eukaryotes.</title>
        <authorList>
            <person name="Spang A."/>
            <person name="Saw J.H."/>
            <person name="Jorgensen S.L."/>
            <person name="Zaremba-Niedzwiedzka K."/>
            <person name="Martijn J."/>
            <person name="Lind A.E."/>
            <person name="van Eijk R."/>
            <person name="Schleper C."/>
            <person name="Guy L."/>
            <person name="Ettema T.J."/>
        </authorList>
    </citation>
    <scope>NUCLEOTIDE SEQUENCE</scope>
</reference>
<accession>A0A0F9MV19</accession>
<dbReference type="AlphaFoldDB" id="A0A0F9MV19"/>
<proteinExistence type="predicted"/>
<protein>
    <submittedName>
        <fullName evidence="1">Uncharacterized protein</fullName>
    </submittedName>
</protein>
<name>A0A0F9MV19_9ZZZZ</name>
<evidence type="ECO:0000313" key="1">
    <source>
        <dbReference type="EMBL" id="KKM73072.1"/>
    </source>
</evidence>
<sequence>MTYLFFRRLSVTTCAKTGGQYPWGYWGRGKHIVKSTDGMYEEEFIGGWTLKIGWFAVSWFPFKFG</sequence>
<gene>
    <name evidence="1" type="ORF">LCGC14_1414230</name>
</gene>
<dbReference type="EMBL" id="LAZR01009366">
    <property type="protein sequence ID" value="KKM73072.1"/>
    <property type="molecule type" value="Genomic_DNA"/>
</dbReference>
<comment type="caution">
    <text evidence="1">The sequence shown here is derived from an EMBL/GenBank/DDBJ whole genome shotgun (WGS) entry which is preliminary data.</text>
</comment>